<dbReference type="Pfam" id="PF00643">
    <property type="entry name" value="zf-B_box"/>
    <property type="match status" value="1"/>
</dbReference>
<dbReference type="GO" id="GO:0061630">
    <property type="term" value="F:ubiquitin protein ligase activity"/>
    <property type="evidence" value="ECO:0007669"/>
    <property type="project" value="TreeGrafter"/>
</dbReference>
<dbReference type="PANTHER" id="PTHR25462:SF229">
    <property type="entry name" value="TRANSCRIPTION INTERMEDIARY FACTOR 1-BETA"/>
    <property type="match status" value="1"/>
</dbReference>
<dbReference type="AlphaFoldDB" id="B6DTC5"/>
<dbReference type="CDD" id="cd19757">
    <property type="entry name" value="Bbox1"/>
    <property type="match status" value="1"/>
</dbReference>
<dbReference type="InterPro" id="IPR000315">
    <property type="entry name" value="Znf_B-box"/>
</dbReference>
<evidence type="ECO:0000256" key="2">
    <source>
        <dbReference type="SAM" id="MobiDB-lite"/>
    </source>
</evidence>
<dbReference type="GO" id="GO:0008270">
    <property type="term" value="F:zinc ion binding"/>
    <property type="evidence" value="ECO:0007669"/>
    <property type="project" value="UniProtKB-KW"/>
</dbReference>
<evidence type="ECO:0000259" key="3">
    <source>
        <dbReference type="PROSITE" id="PS50119"/>
    </source>
</evidence>
<reference evidence="4" key="1">
    <citation type="submission" date="2008-08" db="EMBL/GenBank/DDBJ databases">
        <title>Insights into the genome sequence of a free-living kinetoplastid: Bodo saltans (Kinetoplastida: Euglenozoa).</title>
        <authorList>
            <person name="Jackson A.P."/>
            <person name="Quail M.A."/>
            <person name="Berriman M."/>
        </authorList>
    </citation>
    <scope>NUCLEOTIDE SEQUENCE</scope>
    <source>
        <strain evidence="4">Lake Konstanz</strain>
    </source>
</reference>
<dbReference type="EMBL" id="FJ168551">
    <property type="protein sequence ID" value="ACI15970.1"/>
    <property type="molecule type" value="Genomic_DNA"/>
</dbReference>
<feature type="compositionally biased region" description="Polar residues" evidence="2">
    <location>
        <begin position="745"/>
        <end position="755"/>
    </location>
</feature>
<feature type="domain" description="B box-type" evidence="3">
    <location>
        <begin position="89"/>
        <end position="135"/>
    </location>
</feature>
<dbReference type="GO" id="GO:0006513">
    <property type="term" value="P:protein monoubiquitination"/>
    <property type="evidence" value="ECO:0007669"/>
    <property type="project" value="TreeGrafter"/>
</dbReference>
<keyword evidence="1" id="KW-0863">Zinc-finger</keyword>
<feature type="compositionally biased region" description="Polar residues" evidence="2">
    <location>
        <begin position="14"/>
        <end position="26"/>
    </location>
</feature>
<sequence length="802" mass="86993">MCTSCLVSAGGGSAASTTVPPRSNGNARKGAQQDDDGADDDIAPASDTFGVFKPPTLICPMCAYPTSTTSVDRLPVNYAAVEALRRLEGRGGSCSNCDEEEASRFCPECASCMCEGCCDRIHAHRIFQAHRPIVFRAVPPQRDAVGAVDISSKHHIHATSPTAPPVALKTDESSFIPVPCYRHVHESLTSFCRSCCFSVCPRCIEEEHSGHPIGTFRVITDATLQSDLPEYLDTLDGIVLRCDTATAAVDDAIEDLGAQKIECLDRLQKNVQLLKSLMSRRAAELEGIVKAEHQRKLLLLYQQRRTLATRKDAATLARWVISTLDPAAVSEGEHLNEAANIVTDQPADTITTTSSRGRVPADLLMFPPCNQTPSVVADSTVLLEKVTAYATSQRIDVTPIVETKLRLSFNGQVEPVERLLQSFGTFFSKKSRERQFALPVAPEADSAAATSTQQQQRPGSGFGRLTPAGLGDSGHSRPVVTPRTSAAAPPAPYFSPLDVTESDTTGILYFFGCDSGVKSYQNPFVRETIEVRASSVGYGKIEHLVQYAASPKKKKGTGQQGQSRTSTTTSPLRGSTASSSTGGAKEFCTNNSPYSWVMIKLPAAVELHGYSLFHDAFDTASHFLRSWELRGLVSCSTGENEGAPLFSEDAFRQRFHYTGPLFVEISDGKWARVADPESVRMLDHLKRGYEEATIGIEPQQPKWWIVLDSRRNCDALRTGCSSACFATNCNHYLHQKHSHELDSRTPPSTHLETPRSSGAAAGISEGAPPCTQFMLIQTNVNSSSNHHLMVSCIELYGALLAS</sequence>
<dbReference type="PANTHER" id="PTHR25462">
    <property type="entry name" value="BONUS, ISOFORM C-RELATED"/>
    <property type="match status" value="1"/>
</dbReference>
<dbReference type="PROSITE" id="PS50119">
    <property type="entry name" value="ZF_BBOX"/>
    <property type="match status" value="2"/>
</dbReference>
<protein>
    <recommendedName>
        <fullName evidence="3">B box-type domain-containing protein</fullName>
    </recommendedName>
</protein>
<dbReference type="SMART" id="SM00336">
    <property type="entry name" value="BBOX"/>
    <property type="match status" value="2"/>
</dbReference>
<name>B6DTC5_BODSA</name>
<feature type="compositionally biased region" description="Low complexity" evidence="2">
    <location>
        <begin position="560"/>
        <end position="584"/>
    </location>
</feature>
<feature type="domain" description="B box-type" evidence="3">
    <location>
        <begin position="180"/>
        <end position="216"/>
    </location>
</feature>
<feature type="region of interest" description="Disordered" evidence="2">
    <location>
        <begin position="1"/>
        <end position="45"/>
    </location>
</feature>
<dbReference type="VEuPathDB" id="TriTrypDB:BSAL_03265"/>
<accession>B6DTC5</accession>
<feature type="compositionally biased region" description="Acidic residues" evidence="2">
    <location>
        <begin position="33"/>
        <end position="42"/>
    </location>
</feature>
<dbReference type="InterPro" id="IPR047153">
    <property type="entry name" value="TRIM45/56/19-like"/>
</dbReference>
<keyword evidence="1" id="KW-0862">Zinc</keyword>
<feature type="region of interest" description="Disordered" evidence="2">
    <location>
        <begin position="438"/>
        <end position="494"/>
    </location>
</feature>
<keyword evidence="1" id="KW-0479">Metal-binding</keyword>
<organism evidence="4">
    <name type="scientific">Bodo saltans</name>
    <name type="common">Flagellated protozoan</name>
    <dbReference type="NCBI Taxonomy" id="75058"/>
    <lineage>
        <taxon>Eukaryota</taxon>
        <taxon>Discoba</taxon>
        <taxon>Euglenozoa</taxon>
        <taxon>Kinetoplastea</taxon>
        <taxon>Metakinetoplastina</taxon>
        <taxon>Eubodonida</taxon>
        <taxon>Bodonidae</taxon>
        <taxon>Bodo</taxon>
    </lineage>
</organism>
<evidence type="ECO:0000313" key="4">
    <source>
        <dbReference type="EMBL" id="ACI15970.1"/>
    </source>
</evidence>
<dbReference type="Gene3D" id="3.30.160.60">
    <property type="entry name" value="Classic Zinc Finger"/>
    <property type="match status" value="1"/>
</dbReference>
<feature type="region of interest" description="Disordered" evidence="2">
    <location>
        <begin position="740"/>
        <end position="762"/>
    </location>
</feature>
<dbReference type="SUPFAM" id="SSF57845">
    <property type="entry name" value="B-box zinc-binding domain"/>
    <property type="match status" value="1"/>
</dbReference>
<feature type="region of interest" description="Disordered" evidence="2">
    <location>
        <begin position="550"/>
        <end position="584"/>
    </location>
</feature>
<evidence type="ECO:0000256" key="1">
    <source>
        <dbReference type="PROSITE-ProRule" id="PRU00024"/>
    </source>
</evidence>
<feature type="compositionally biased region" description="Low complexity" evidence="2">
    <location>
        <begin position="444"/>
        <end position="456"/>
    </location>
</feature>
<proteinExistence type="predicted"/>